<gene>
    <name evidence="1" type="ORF">DUNSADRAFT_17691</name>
</gene>
<evidence type="ECO:0000313" key="1">
    <source>
        <dbReference type="EMBL" id="KAF5828376.1"/>
    </source>
</evidence>
<proteinExistence type="predicted"/>
<dbReference type="EMBL" id="MU070312">
    <property type="protein sequence ID" value="KAF5828376.1"/>
    <property type="molecule type" value="Genomic_DNA"/>
</dbReference>
<dbReference type="Proteomes" id="UP000815325">
    <property type="component" value="Unassembled WGS sequence"/>
</dbReference>
<protein>
    <recommendedName>
        <fullName evidence="3">Encoded protein</fullName>
    </recommendedName>
</protein>
<name>A0ABQ7G196_DUNSA</name>
<sequence length="145" mass="14720">MSLACCPESCGWHVMQNGAWNGGGWAGAREAPGVGAAPGAAAALRAAAGAGSVTVAEELAGLSGSIRYGCIDLPRAAPADCNRALKVSMIAWASASFVHSLMPFCVDSLPLSVSKYTDDSRRGRLLTSANKRARAAWASSPGVKG</sequence>
<comment type="caution">
    <text evidence="1">The sequence shown here is derived from an EMBL/GenBank/DDBJ whole genome shotgun (WGS) entry which is preliminary data.</text>
</comment>
<keyword evidence="2" id="KW-1185">Reference proteome</keyword>
<organism evidence="1 2">
    <name type="scientific">Dunaliella salina</name>
    <name type="common">Green alga</name>
    <name type="synonym">Protococcus salinus</name>
    <dbReference type="NCBI Taxonomy" id="3046"/>
    <lineage>
        <taxon>Eukaryota</taxon>
        <taxon>Viridiplantae</taxon>
        <taxon>Chlorophyta</taxon>
        <taxon>core chlorophytes</taxon>
        <taxon>Chlorophyceae</taxon>
        <taxon>CS clade</taxon>
        <taxon>Chlamydomonadales</taxon>
        <taxon>Dunaliellaceae</taxon>
        <taxon>Dunaliella</taxon>
    </lineage>
</organism>
<reference evidence="1" key="1">
    <citation type="submission" date="2017-08" db="EMBL/GenBank/DDBJ databases">
        <authorList>
            <person name="Polle J.E."/>
            <person name="Barry K."/>
            <person name="Cushman J."/>
            <person name="Schmutz J."/>
            <person name="Tran D."/>
            <person name="Hathwaick L.T."/>
            <person name="Yim W.C."/>
            <person name="Jenkins J."/>
            <person name="Mckie-Krisberg Z.M."/>
            <person name="Prochnik S."/>
            <person name="Lindquist E."/>
            <person name="Dockter R.B."/>
            <person name="Adam C."/>
            <person name="Molina H."/>
            <person name="Bunkerborg J."/>
            <person name="Jin E."/>
            <person name="Buchheim M."/>
            <person name="Magnuson J."/>
        </authorList>
    </citation>
    <scope>NUCLEOTIDE SEQUENCE</scope>
    <source>
        <strain evidence="1">CCAP 19/18</strain>
    </source>
</reference>
<accession>A0ABQ7G196</accession>
<evidence type="ECO:0000313" key="2">
    <source>
        <dbReference type="Proteomes" id="UP000815325"/>
    </source>
</evidence>
<evidence type="ECO:0008006" key="3">
    <source>
        <dbReference type="Google" id="ProtNLM"/>
    </source>
</evidence>